<dbReference type="PANTHER" id="PTHR23421">
    <property type="entry name" value="BETA-GALACTOSIDASE RELATED"/>
    <property type="match status" value="1"/>
</dbReference>
<comment type="similarity">
    <text evidence="2 9">Belongs to the glycosyl hydrolase 35 family.</text>
</comment>
<evidence type="ECO:0000313" key="13">
    <source>
        <dbReference type="Proteomes" id="UP000799753"/>
    </source>
</evidence>
<dbReference type="FunFam" id="3.20.20.80:FF:000040">
    <property type="entry name" value="Beta-galactosidase A"/>
    <property type="match status" value="1"/>
</dbReference>
<dbReference type="GO" id="GO:0004565">
    <property type="term" value="F:beta-galactosidase activity"/>
    <property type="evidence" value="ECO:0007669"/>
    <property type="project" value="UniProtKB-EC"/>
</dbReference>
<evidence type="ECO:0000256" key="7">
    <source>
        <dbReference type="ARBA" id="ARBA00023295"/>
    </source>
</evidence>
<dbReference type="InterPro" id="IPR025972">
    <property type="entry name" value="BetaGal_dom3"/>
</dbReference>
<evidence type="ECO:0000259" key="11">
    <source>
        <dbReference type="SMART" id="SM01029"/>
    </source>
</evidence>
<dbReference type="Gene3D" id="2.102.20.10">
    <property type="entry name" value="Beta-galactosidase, domain 2"/>
    <property type="match status" value="1"/>
</dbReference>
<proteinExistence type="inferred from homology"/>
<dbReference type="OrthoDB" id="1657402at2759"/>
<keyword evidence="5 8" id="KW-0378">Hydrolase</keyword>
<evidence type="ECO:0000256" key="4">
    <source>
        <dbReference type="ARBA" id="ARBA00022729"/>
    </source>
</evidence>
<dbReference type="InterPro" id="IPR019801">
    <property type="entry name" value="Glyco_hydro_35_CS"/>
</dbReference>
<evidence type="ECO:0000256" key="5">
    <source>
        <dbReference type="ARBA" id="ARBA00022801"/>
    </source>
</evidence>
<dbReference type="PRINTS" id="PR00742">
    <property type="entry name" value="GLHYDRLASE35"/>
</dbReference>
<dbReference type="PROSITE" id="PS01182">
    <property type="entry name" value="GLYCOSYL_HYDROL_F35"/>
    <property type="match status" value="1"/>
</dbReference>
<keyword evidence="7 8" id="KW-0326">Glycosidase</keyword>
<keyword evidence="4 10" id="KW-0732">Signal</keyword>
<name>A0A6A6S7N2_9PLEO</name>
<dbReference type="SUPFAM" id="SSF117100">
    <property type="entry name" value="Beta-galactosidase LacA, domain 3"/>
    <property type="match status" value="1"/>
</dbReference>
<dbReference type="InterPro" id="IPR031330">
    <property type="entry name" value="Gly_Hdrlase_35_cat"/>
</dbReference>
<evidence type="ECO:0000256" key="6">
    <source>
        <dbReference type="ARBA" id="ARBA00023180"/>
    </source>
</evidence>
<keyword evidence="13" id="KW-1185">Reference proteome</keyword>
<evidence type="ECO:0000256" key="2">
    <source>
        <dbReference type="ARBA" id="ARBA00009809"/>
    </source>
</evidence>
<dbReference type="InterPro" id="IPR001944">
    <property type="entry name" value="Glycoside_Hdrlase_35"/>
</dbReference>
<evidence type="ECO:0000256" key="10">
    <source>
        <dbReference type="SAM" id="SignalP"/>
    </source>
</evidence>
<gene>
    <name evidence="12" type="ORF">P280DRAFT_444714</name>
</gene>
<dbReference type="SUPFAM" id="SSF49785">
    <property type="entry name" value="Galactose-binding domain-like"/>
    <property type="match status" value="2"/>
</dbReference>
<dbReference type="InterPro" id="IPR017853">
    <property type="entry name" value="GH"/>
</dbReference>
<dbReference type="Pfam" id="PF13363">
    <property type="entry name" value="BetaGal_dom3"/>
    <property type="match status" value="1"/>
</dbReference>
<evidence type="ECO:0000256" key="8">
    <source>
        <dbReference type="RuleBase" id="RU000675"/>
    </source>
</evidence>
<dbReference type="SMART" id="SM01029">
    <property type="entry name" value="BetaGal_dom2"/>
    <property type="match status" value="1"/>
</dbReference>
<feature type="domain" description="Beta-galactosidase" evidence="11">
    <location>
        <begin position="392"/>
        <end position="569"/>
    </location>
</feature>
<dbReference type="FunFam" id="2.102.20.10:FF:000001">
    <property type="entry name" value="Beta-galactosidase A"/>
    <property type="match status" value="1"/>
</dbReference>
<organism evidence="12 13">
    <name type="scientific">Massarina eburnea CBS 473.64</name>
    <dbReference type="NCBI Taxonomy" id="1395130"/>
    <lineage>
        <taxon>Eukaryota</taxon>
        <taxon>Fungi</taxon>
        <taxon>Dikarya</taxon>
        <taxon>Ascomycota</taxon>
        <taxon>Pezizomycotina</taxon>
        <taxon>Dothideomycetes</taxon>
        <taxon>Pleosporomycetidae</taxon>
        <taxon>Pleosporales</taxon>
        <taxon>Massarineae</taxon>
        <taxon>Massarinaceae</taxon>
        <taxon>Massarina</taxon>
    </lineage>
</organism>
<dbReference type="Pfam" id="PF10435">
    <property type="entry name" value="BetaGal_dom2"/>
    <property type="match status" value="1"/>
</dbReference>
<protein>
    <recommendedName>
        <fullName evidence="3 8">Beta-galactosidase</fullName>
        <ecNumber evidence="3 8">3.2.1.23</ecNumber>
    </recommendedName>
</protein>
<feature type="signal peptide" evidence="10">
    <location>
        <begin position="1"/>
        <end position="22"/>
    </location>
</feature>
<evidence type="ECO:0000256" key="9">
    <source>
        <dbReference type="RuleBase" id="RU003679"/>
    </source>
</evidence>
<comment type="catalytic activity">
    <reaction evidence="1 8">
        <text>Hydrolysis of terminal non-reducing beta-D-galactose residues in beta-D-galactosides.</text>
        <dbReference type="EC" id="3.2.1.23"/>
    </reaction>
</comment>
<dbReference type="SUPFAM" id="SSF51445">
    <property type="entry name" value="(Trans)glycosidases"/>
    <property type="match status" value="1"/>
</dbReference>
<feature type="chain" id="PRO_5025410427" description="Beta-galactosidase" evidence="10">
    <location>
        <begin position="23"/>
        <end position="1014"/>
    </location>
</feature>
<dbReference type="Gene3D" id="2.60.390.10">
    <property type="entry name" value="Beta-galactosidase, domain 3"/>
    <property type="match status" value="1"/>
</dbReference>
<dbReference type="InterPro" id="IPR025300">
    <property type="entry name" value="BetaGal_jelly_roll_dom"/>
</dbReference>
<evidence type="ECO:0000256" key="1">
    <source>
        <dbReference type="ARBA" id="ARBA00001412"/>
    </source>
</evidence>
<dbReference type="AlphaFoldDB" id="A0A6A6S7N2"/>
<dbReference type="Pfam" id="PF01301">
    <property type="entry name" value="Glyco_hydro_35"/>
    <property type="match status" value="1"/>
</dbReference>
<evidence type="ECO:0000313" key="12">
    <source>
        <dbReference type="EMBL" id="KAF2643675.1"/>
    </source>
</evidence>
<keyword evidence="6" id="KW-0325">Glycoprotein</keyword>
<dbReference type="SUPFAM" id="SSF51011">
    <property type="entry name" value="Glycosyl hydrolase domain"/>
    <property type="match status" value="1"/>
</dbReference>
<dbReference type="InterPro" id="IPR008979">
    <property type="entry name" value="Galactose-bd-like_sf"/>
</dbReference>
<dbReference type="GO" id="GO:0005975">
    <property type="term" value="P:carbohydrate metabolic process"/>
    <property type="evidence" value="ECO:0007669"/>
    <property type="project" value="InterPro"/>
</dbReference>
<dbReference type="EMBL" id="MU006779">
    <property type="protein sequence ID" value="KAF2643675.1"/>
    <property type="molecule type" value="Genomic_DNA"/>
</dbReference>
<dbReference type="Pfam" id="PF13364">
    <property type="entry name" value="BetaGal_ABD2"/>
    <property type="match status" value="2"/>
</dbReference>
<sequence>MRFNCMFAGLAFASLHLHHITARALSGKPTDFIIPEKRASLQNIVTWDEHSLFVHGERVIFWGGEFHPFRLPVPGLWLDVFQKIKALGYNGVSFYAAWALHEPKPGSFSAEGVFDWEPYFAAAKKAGVYLIARPGPYINAEVSGGGFPGWLQRISGNLRTPDEDYQQASKQYIESITPIIAKAQITNGGPVILFQPENEYSLGANNVTFPDSDYMNGLMKQFRDLGIVVPFINNVAWPNGVNAPGTDAAVDIYGHDAYPLGMNCTDPTYWIDDALPTNWRDTHLNQSASTPYMLVEYQGGAYQPWGGDGFDKCAEFTNHEFERVFYKNNIAAGATISNVYMTFGGTNWGNLGHAGGYTSYDYGAAITEERQVHREKYSEAKLIAHFVQASPALASTVPGYNTTGVYTDTKAITTTPLVGNKTRFYVVRQTKYNALDSVLYKLNLQTSAGNITVPQLGGQLSINGRDSKIHVTDYEVGDFNILYSTAEVFTWKKYGTRTVLVVYGGTNETHELAVSKTSGTTAAEGSGVQFSNRNRNTILNWKTSPSRRVVRIGSDLYIVLLDRNSVYNYWTVSTLPEGSYSHDSTPSSDLIVNAGYLLRTATVADGKINLTGDINATTTIEVIGGAHEGVKGLTFNGIDVPASLDDNGFLSGTLDFSTPKINLPILSSLKWKQIDSLPELKPTYDDSLWVNADHVETNNTYWPLTTPTVLWGAEYGFNGGSLITRGHFVATGNESVVHLNVSGGTAFAFTAWANETWIGSWSGDSDTAIANLTLPLPKLSHGENYVLTVLSDHMGHNGNWFIGYNEMKTPRGIIGYDFPGHTVASSNASSADDGIKWKISGNLGGEDYHDKTRSPLNEGALWAERNGFHLPSAPTSSWANSTGPTSGLSRPGVAFYTTSLPLEIPQGWDIPLSFVFHGDAFNGKGKGWRAQLWVNGYHFGKFSNGIGPQRRFPVPEGILNYRGENHIAVSIWALEEGGAKPGSFELVAGMPVRSGYGKVEMAPVSSWEARDNAY</sequence>
<dbReference type="EC" id="3.2.1.23" evidence="3 8"/>
<dbReference type="Gene3D" id="2.60.120.260">
    <property type="entry name" value="Galactose-binding domain-like"/>
    <property type="match status" value="2"/>
</dbReference>
<dbReference type="Gene3D" id="3.20.20.80">
    <property type="entry name" value="Glycosidases"/>
    <property type="match status" value="1"/>
</dbReference>
<dbReference type="Proteomes" id="UP000799753">
    <property type="component" value="Unassembled WGS sequence"/>
</dbReference>
<reference evidence="12" key="1">
    <citation type="journal article" date="2020" name="Stud. Mycol.">
        <title>101 Dothideomycetes genomes: a test case for predicting lifestyles and emergence of pathogens.</title>
        <authorList>
            <person name="Haridas S."/>
            <person name="Albert R."/>
            <person name="Binder M."/>
            <person name="Bloem J."/>
            <person name="Labutti K."/>
            <person name="Salamov A."/>
            <person name="Andreopoulos B."/>
            <person name="Baker S."/>
            <person name="Barry K."/>
            <person name="Bills G."/>
            <person name="Bluhm B."/>
            <person name="Cannon C."/>
            <person name="Castanera R."/>
            <person name="Culley D."/>
            <person name="Daum C."/>
            <person name="Ezra D."/>
            <person name="Gonzalez J."/>
            <person name="Henrissat B."/>
            <person name="Kuo A."/>
            <person name="Liang C."/>
            <person name="Lipzen A."/>
            <person name="Lutzoni F."/>
            <person name="Magnuson J."/>
            <person name="Mondo S."/>
            <person name="Nolan M."/>
            <person name="Ohm R."/>
            <person name="Pangilinan J."/>
            <person name="Park H.-J."/>
            <person name="Ramirez L."/>
            <person name="Alfaro M."/>
            <person name="Sun H."/>
            <person name="Tritt A."/>
            <person name="Yoshinaga Y."/>
            <person name="Zwiers L.-H."/>
            <person name="Turgeon B."/>
            <person name="Goodwin S."/>
            <person name="Spatafora J."/>
            <person name="Crous P."/>
            <person name="Grigoriev I."/>
        </authorList>
    </citation>
    <scope>NUCLEOTIDE SEQUENCE</scope>
    <source>
        <strain evidence="12">CBS 473.64</strain>
    </source>
</reference>
<dbReference type="InterPro" id="IPR037110">
    <property type="entry name" value="Betagal_dom2_sf"/>
</dbReference>
<dbReference type="InterPro" id="IPR018954">
    <property type="entry name" value="Betagal_dom2"/>
</dbReference>
<evidence type="ECO:0000256" key="3">
    <source>
        <dbReference type="ARBA" id="ARBA00012756"/>
    </source>
</evidence>
<accession>A0A6A6S7N2</accession>
<dbReference type="InterPro" id="IPR036833">
    <property type="entry name" value="BetaGal_dom3_sf"/>
</dbReference>